<evidence type="ECO:0000256" key="1">
    <source>
        <dbReference type="SAM" id="SignalP"/>
    </source>
</evidence>
<reference evidence="2 3" key="1">
    <citation type="submission" date="2019-05" db="EMBL/GenBank/DDBJ databases">
        <title>Panacibacter sp. strain 17mud1-8 Genome sequencing and assembly.</title>
        <authorList>
            <person name="Chhetri G."/>
        </authorList>
    </citation>
    <scope>NUCLEOTIDE SEQUENCE [LARGE SCALE GENOMIC DNA]</scope>
    <source>
        <strain evidence="2 3">17mud1-8</strain>
    </source>
</reference>
<evidence type="ECO:0000313" key="2">
    <source>
        <dbReference type="EMBL" id="TKK68611.1"/>
    </source>
</evidence>
<keyword evidence="3" id="KW-1185">Reference proteome</keyword>
<dbReference type="EMBL" id="SZQL01000007">
    <property type="protein sequence ID" value="TKK68611.1"/>
    <property type="molecule type" value="Genomic_DNA"/>
</dbReference>
<accession>A0A4U3L0I7</accession>
<feature type="chain" id="PRO_5020481580" description="DUF4369 domain-containing protein" evidence="1">
    <location>
        <begin position="21"/>
        <end position="231"/>
    </location>
</feature>
<organism evidence="2 3">
    <name type="scientific">Ilyomonas limi</name>
    <dbReference type="NCBI Taxonomy" id="2575867"/>
    <lineage>
        <taxon>Bacteria</taxon>
        <taxon>Pseudomonadati</taxon>
        <taxon>Bacteroidota</taxon>
        <taxon>Chitinophagia</taxon>
        <taxon>Chitinophagales</taxon>
        <taxon>Chitinophagaceae</taxon>
        <taxon>Ilyomonas</taxon>
    </lineage>
</organism>
<protein>
    <recommendedName>
        <fullName evidence="4">DUF4369 domain-containing protein</fullName>
    </recommendedName>
</protein>
<proteinExistence type="predicted"/>
<feature type="signal peptide" evidence="1">
    <location>
        <begin position="1"/>
        <end position="20"/>
    </location>
</feature>
<evidence type="ECO:0000313" key="3">
    <source>
        <dbReference type="Proteomes" id="UP000305848"/>
    </source>
</evidence>
<dbReference type="Proteomes" id="UP000305848">
    <property type="component" value="Unassembled WGS sequence"/>
</dbReference>
<name>A0A4U3L0I7_9BACT</name>
<dbReference type="RefSeq" id="WP_137261799.1">
    <property type="nucleotide sequence ID" value="NZ_SZQL01000007.1"/>
</dbReference>
<comment type="caution">
    <text evidence="2">The sequence shown here is derived from an EMBL/GenBank/DDBJ whole genome shotgun (WGS) entry which is preliminary data.</text>
</comment>
<dbReference type="AlphaFoldDB" id="A0A4U3L0I7"/>
<evidence type="ECO:0008006" key="4">
    <source>
        <dbReference type="Google" id="ProtNLM"/>
    </source>
</evidence>
<gene>
    <name evidence="2" type="ORF">FC093_10855</name>
</gene>
<dbReference type="OrthoDB" id="1100665at2"/>
<keyword evidence="1" id="KW-0732">Signal</keyword>
<sequence>MKLKVSFILICLVLCCHTIAQNQRWIVQGNDDINSSIPDSVKYKYSSFTSGRVTFKDGTKGSSFLNYNLLLGEVQFVSLKGDTLSLANENTIRSISINQDTFYYDNVYLQFIAGNTSAKLAKSEKMRLADIKKRGGFENYTSSGGIENYSSLNIGARTLHLTENKQLIFITHIFYYIGDPYYHFLPATKRNVLKMFSKRKGLAAYLNENKIDFSKEEDLKKLLAYLNTISQ</sequence>